<gene>
    <name evidence="12" type="primary">fliH</name>
    <name evidence="12" type="ORF">A10D4_12041</name>
</gene>
<dbReference type="EMBL" id="AMRG01000018">
    <property type="protein sequence ID" value="EKE80511.1"/>
    <property type="molecule type" value="Genomic_DNA"/>
</dbReference>
<keyword evidence="5" id="KW-0813">Transport</keyword>
<dbReference type="PANTHER" id="PTHR34982">
    <property type="entry name" value="YOP PROTEINS TRANSLOCATION PROTEIN L"/>
    <property type="match status" value="1"/>
</dbReference>
<keyword evidence="6" id="KW-0963">Cytoplasm</keyword>
<keyword evidence="12" id="KW-0969">Cilium</keyword>
<evidence type="ECO:0000259" key="11">
    <source>
        <dbReference type="Pfam" id="PF02108"/>
    </source>
</evidence>
<organism evidence="12 13">
    <name type="scientific">Idiomarina xiamenensis 10-D-4</name>
    <dbReference type="NCBI Taxonomy" id="740709"/>
    <lineage>
        <taxon>Bacteria</taxon>
        <taxon>Pseudomonadati</taxon>
        <taxon>Pseudomonadota</taxon>
        <taxon>Gammaproteobacteria</taxon>
        <taxon>Alteromonadales</taxon>
        <taxon>Idiomarinaceae</taxon>
        <taxon>Idiomarina</taxon>
    </lineage>
</organism>
<dbReference type="eggNOG" id="COG1317">
    <property type="taxonomic scope" value="Bacteria"/>
</dbReference>
<feature type="compositionally biased region" description="Polar residues" evidence="10">
    <location>
        <begin position="1"/>
        <end position="11"/>
    </location>
</feature>
<evidence type="ECO:0000256" key="1">
    <source>
        <dbReference type="ARBA" id="ARBA00003041"/>
    </source>
</evidence>
<dbReference type="PRINTS" id="PR01003">
    <property type="entry name" value="FLGFLIH"/>
</dbReference>
<evidence type="ECO:0000256" key="3">
    <source>
        <dbReference type="ARBA" id="ARBA00006602"/>
    </source>
</evidence>
<name>K2JB39_9GAMM</name>
<evidence type="ECO:0000313" key="12">
    <source>
        <dbReference type="EMBL" id="EKE80511.1"/>
    </source>
</evidence>
<comment type="function">
    <text evidence="1">Needed for flagellar regrowth and assembly.</text>
</comment>
<dbReference type="PATRIC" id="fig|740709.3.peg.2432"/>
<dbReference type="GO" id="GO:0044781">
    <property type="term" value="P:bacterial-type flagellum organization"/>
    <property type="evidence" value="ECO:0007669"/>
    <property type="project" value="UniProtKB-KW"/>
</dbReference>
<dbReference type="STRING" id="740709.A10D4_12041"/>
<dbReference type="GO" id="GO:0003774">
    <property type="term" value="F:cytoskeletal motor activity"/>
    <property type="evidence" value="ECO:0007669"/>
    <property type="project" value="InterPro"/>
</dbReference>
<dbReference type="GO" id="GO:0009288">
    <property type="term" value="C:bacterial-type flagellum"/>
    <property type="evidence" value="ECO:0007669"/>
    <property type="project" value="InterPro"/>
</dbReference>
<dbReference type="OrthoDB" id="8480773at2"/>
<protein>
    <recommendedName>
        <fullName evidence="4">Flagellar assembly protein FliH</fullName>
    </recommendedName>
</protein>
<evidence type="ECO:0000313" key="13">
    <source>
        <dbReference type="Proteomes" id="UP000014115"/>
    </source>
</evidence>
<comment type="caution">
    <text evidence="12">The sequence shown here is derived from an EMBL/GenBank/DDBJ whole genome shotgun (WGS) entry which is preliminary data.</text>
</comment>
<dbReference type="NCBIfam" id="NF004270">
    <property type="entry name" value="PRK05687.2-1"/>
    <property type="match status" value="1"/>
</dbReference>
<keyword evidence="7" id="KW-1005">Bacterial flagellum biogenesis</keyword>
<evidence type="ECO:0000256" key="7">
    <source>
        <dbReference type="ARBA" id="ARBA00022795"/>
    </source>
</evidence>
<evidence type="ECO:0000256" key="5">
    <source>
        <dbReference type="ARBA" id="ARBA00022448"/>
    </source>
</evidence>
<dbReference type="Proteomes" id="UP000014115">
    <property type="component" value="Unassembled WGS sequence"/>
</dbReference>
<sequence>MGSDQDMSTAKWSYPDITPDDKRGSETNALNKPKRWQYEPPEADLPQATDEPQPLTAEQLEAIRQAARDEGYQEGLQQGREAGHSEGYEAGFAEAKQAGHEQGYAAGEAAAAQAITEQHARWQALIDAVTAPLEQIDQSVEQALIELVQALTEAICLHQVNVSQDTILNALRQGIEALPVTDQKVVIHLHPDDVERIKQVWNDDELQQRGWLLAKDQQIELGGCEITTERSRVDYTLSSRMQTVFAQLTGEDG</sequence>
<dbReference type="SUPFAM" id="SSF160527">
    <property type="entry name" value="V-type ATPase subunit E-like"/>
    <property type="match status" value="1"/>
</dbReference>
<dbReference type="InterPro" id="IPR051472">
    <property type="entry name" value="T3SS_Stator/FliH"/>
</dbReference>
<feature type="domain" description="Flagellar assembly protein FliH/Type III secretion system HrpE" evidence="11">
    <location>
        <begin position="118"/>
        <end position="244"/>
    </location>
</feature>
<reference evidence="12 13" key="1">
    <citation type="journal article" date="2012" name="J. Bacteriol.">
        <title>Genome Sequence of Idiomarina xiamenensis Type Strain 10-D-4.</title>
        <authorList>
            <person name="Lai Q."/>
            <person name="Wang L."/>
            <person name="Wang W."/>
            <person name="Shao Z."/>
        </authorList>
    </citation>
    <scope>NUCLEOTIDE SEQUENCE [LARGE SCALE GENOMIC DNA]</scope>
    <source>
        <strain evidence="12 13">10-D-4</strain>
    </source>
</reference>
<keyword evidence="9" id="KW-1006">Bacterial flagellum protein export</keyword>
<evidence type="ECO:0000256" key="2">
    <source>
        <dbReference type="ARBA" id="ARBA00004496"/>
    </source>
</evidence>
<evidence type="ECO:0000256" key="8">
    <source>
        <dbReference type="ARBA" id="ARBA00022927"/>
    </source>
</evidence>
<accession>K2JB39</accession>
<dbReference type="RefSeq" id="WP_008489802.1">
    <property type="nucleotide sequence ID" value="NZ_AMRG01000018.1"/>
</dbReference>
<feature type="region of interest" description="Disordered" evidence="10">
    <location>
        <begin position="1"/>
        <end position="56"/>
    </location>
</feature>
<dbReference type="PANTHER" id="PTHR34982:SF1">
    <property type="entry name" value="FLAGELLAR ASSEMBLY PROTEIN FLIH"/>
    <property type="match status" value="1"/>
</dbReference>
<dbReference type="AlphaFoldDB" id="K2JB39"/>
<keyword evidence="8" id="KW-0653">Protein transport</keyword>
<keyword evidence="12" id="KW-0282">Flagellum</keyword>
<proteinExistence type="inferred from homology"/>
<dbReference type="GO" id="GO:0005829">
    <property type="term" value="C:cytosol"/>
    <property type="evidence" value="ECO:0007669"/>
    <property type="project" value="TreeGrafter"/>
</dbReference>
<evidence type="ECO:0000256" key="9">
    <source>
        <dbReference type="ARBA" id="ARBA00023225"/>
    </source>
</evidence>
<evidence type="ECO:0000256" key="4">
    <source>
        <dbReference type="ARBA" id="ARBA00016507"/>
    </source>
</evidence>
<dbReference type="InterPro" id="IPR000563">
    <property type="entry name" value="Flag_FliH"/>
</dbReference>
<dbReference type="InterPro" id="IPR018035">
    <property type="entry name" value="Flagellar_FliH/T3SS_HrpE"/>
</dbReference>
<comment type="similarity">
    <text evidence="3">Belongs to the FliH family.</text>
</comment>
<dbReference type="Gene3D" id="3.30.2320.30">
    <property type="entry name" value="ATP synthase, E subunit, C-terminal"/>
    <property type="match status" value="1"/>
</dbReference>
<dbReference type="GO" id="GO:0015031">
    <property type="term" value="P:protein transport"/>
    <property type="evidence" value="ECO:0007669"/>
    <property type="project" value="UniProtKB-KW"/>
</dbReference>
<dbReference type="InterPro" id="IPR038495">
    <property type="entry name" value="ATPase_E_C"/>
</dbReference>
<evidence type="ECO:0000256" key="10">
    <source>
        <dbReference type="SAM" id="MobiDB-lite"/>
    </source>
</evidence>
<comment type="subcellular location">
    <subcellularLocation>
        <location evidence="2">Cytoplasm</location>
    </subcellularLocation>
</comment>
<keyword evidence="12" id="KW-0966">Cell projection</keyword>
<dbReference type="GO" id="GO:0071973">
    <property type="term" value="P:bacterial-type flagellum-dependent cell motility"/>
    <property type="evidence" value="ECO:0007669"/>
    <property type="project" value="InterPro"/>
</dbReference>
<evidence type="ECO:0000256" key="6">
    <source>
        <dbReference type="ARBA" id="ARBA00022490"/>
    </source>
</evidence>
<dbReference type="Pfam" id="PF02108">
    <property type="entry name" value="FliH"/>
    <property type="match status" value="1"/>
</dbReference>
<keyword evidence="13" id="KW-1185">Reference proteome</keyword>